<dbReference type="EMBL" id="BARV01039069">
    <property type="protein sequence ID" value="GAI53709.1"/>
    <property type="molecule type" value="Genomic_DNA"/>
</dbReference>
<evidence type="ECO:0000256" key="1">
    <source>
        <dbReference type="SAM" id="MobiDB-lite"/>
    </source>
</evidence>
<protein>
    <submittedName>
        <fullName evidence="2">Uncharacterized protein</fullName>
    </submittedName>
</protein>
<sequence length="193" mass="21058">PARRPSPFAGLKQYAQDMKAMQDDLKSAFGTLGPMIGFYPAESGKPKTIVEQLKEAKGDLATLKELFPESTTGSDQIPIKGEIPAWMVFAPQAIDTGMDAIEKRLLRWGVISPEDVVAGEQEEFIEMPNRPAAAKSGTKKTEEEKTEDIVPKVEIPEKPIVSKEKESKTDKKDEDKKGVGEGGGRREESAKAG</sequence>
<feature type="region of interest" description="Disordered" evidence="1">
    <location>
        <begin position="128"/>
        <end position="193"/>
    </location>
</feature>
<dbReference type="AlphaFoldDB" id="X1RDP1"/>
<proteinExistence type="predicted"/>
<gene>
    <name evidence="2" type="ORF">S06H3_59989</name>
</gene>
<comment type="caution">
    <text evidence="2">The sequence shown here is derived from an EMBL/GenBank/DDBJ whole genome shotgun (WGS) entry which is preliminary data.</text>
</comment>
<feature type="non-terminal residue" evidence="2">
    <location>
        <position position="1"/>
    </location>
</feature>
<name>X1RDP1_9ZZZZ</name>
<organism evidence="2">
    <name type="scientific">marine sediment metagenome</name>
    <dbReference type="NCBI Taxonomy" id="412755"/>
    <lineage>
        <taxon>unclassified sequences</taxon>
        <taxon>metagenomes</taxon>
        <taxon>ecological metagenomes</taxon>
    </lineage>
</organism>
<feature type="non-terminal residue" evidence="2">
    <location>
        <position position="193"/>
    </location>
</feature>
<evidence type="ECO:0000313" key="2">
    <source>
        <dbReference type="EMBL" id="GAI53709.1"/>
    </source>
</evidence>
<feature type="compositionally biased region" description="Basic and acidic residues" evidence="1">
    <location>
        <begin position="139"/>
        <end position="193"/>
    </location>
</feature>
<accession>X1RDP1</accession>
<reference evidence="2" key="1">
    <citation type="journal article" date="2014" name="Front. Microbiol.">
        <title>High frequency of phylogenetically diverse reductive dehalogenase-homologous genes in deep subseafloor sedimentary metagenomes.</title>
        <authorList>
            <person name="Kawai M."/>
            <person name="Futagami T."/>
            <person name="Toyoda A."/>
            <person name="Takaki Y."/>
            <person name="Nishi S."/>
            <person name="Hori S."/>
            <person name="Arai W."/>
            <person name="Tsubouchi T."/>
            <person name="Morono Y."/>
            <person name="Uchiyama I."/>
            <person name="Ito T."/>
            <person name="Fujiyama A."/>
            <person name="Inagaki F."/>
            <person name="Takami H."/>
        </authorList>
    </citation>
    <scope>NUCLEOTIDE SEQUENCE</scope>
    <source>
        <strain evidence="2">Expedition CK06-06</strain>
    </source>
</reference>